<evidence type="ECO:0000259" key="4">
    <source>
        <dbReference type="PROSITE" id="PS50970"/>
    </source>
</evidence>
<dbReference type="Pfam" id="PF02574">
    <property type="entry name" value="S-methyl_trans"/>
    <property type="match status" value="1"/>
</dbReference>
<sequence length="346" mass="37505">MVTVEILDGGLGTSLQDQYGVNFDSTTTPLWSTHLLVSDPATLQACQKDFVTAGADVLLTATYQVSPEGFGRTKTAEFPNGIPREAIGRYLETAVDCAEKANAPKGGARIALSLGPYGACMIPGQEYSGAYDAEHDSEETLYNWHLDRLRLFLSSEGDLLSRLQYVAFETLPRLDEVRAVRRAIRDSGIKAPFWIACVFPREDSLLPDGSSIEQVVHAAVDPMENGLSPWGIGINCTKLHKLSGLLEQFGEGVSAAISQGEISVPPVLVLYPDGTNGEVYNTTTQVWEKPAGSTVGGGRDDRAWEVQLAEVVRKVGQDGPFETVLVGGCCKATSQDIKRLREQFHQ</sequence>
<dbReference type="FunFam" id="3.20.20.330:FF:000007">
    <property type="entry name" value="Homocysteine S-methyltransferase (Eurofung)"/>
    <property type="match status" value="1"/>
</dbReference>
<keyword evidence="2 3" id="KW-0808">Transferase</keyword>
<dbReference type="Proteomes" id="UP000019376">
    <property type="component" value="Unassembled WGS sequence"/>
</dbReference>
<evidence type="ECO:0000313" key="5">
    <source>
        <dbReference type="EMBL" id="EPS34708.1"/>
    </source>
</evidence>
<dbReference type="GO" id="GO:0032259">
    <property type="term" value="P:methylation"/>
    <property type="evidence" value="ECO:0007669"/>
    <property type="project" value="UniProtKB-KW"/>
</dbReference>
<dbReference type="EMBL" id="KB644415">
    <property type="protein sequence ID" value="EPS34708.1"/>
    <property type="molecule type" value="Genomic_DNA"/>
</dbReference>
<dbReference type="GO" id="GO:0046872">
    <property type="term" value="F:metal ion binding"/>
    <property type="evidence" value="ECO:0007669"/>
    <property type="project" value="UniProtKB-KW"/>
</dbReference>
<accession>S8B712</accession>
<name>S8B712_PENO1</name>
<dbReference type="PANTHER" id="PTHR11103">
    <property type="entry name" value="SLR1189 PROTEIN"/>
    <property type="match status" value="1"/>
</dbReference>
<evidence type="ECO:0000313" key="6">
    <source>
        <dbReference type="Proteomes" id="UP000019376"/>
    </source>
</evidence>
<dbReference type="InterPro" id="IPR036589">
    <property type="entry name" value="HCY_dom_sf"/>
</dbReference>
<keyword evidence="3" id="KW-0479">Metal-binding</keyword>
<feature type="binding site" evidence="3">
    <location>
        <position position="329"/>
    </location>
    <ligand>
        <name>Zn(2+)</name>
        <dbReference type="ChEBI" id="CHEBI:29105"/>
    </ligand>
</feature>
<dbReference type="PROSITE" id="PS50970">
    <property type="entry name" value="HCY"/>
    <property type="match status" value="1"/>
</dbReference>
<comment type="cofactor">
    <cofactor evidence="3">
        <name>Zn(2+)</name>
        <dbReference type="ChEBI" id="CHEBI:29105"/>
    </cofactor>
</comment>
<protein>
    <recommendedName>
        <fullName evidence="4">Hcy-binding domain-containing protein</fullName>
    </recommendedName>
</protein>
<dbReference type="AlphaFoldDB" id="S8B712"/>
<proteinExistence type="predicted"/>
<dbReference type="eggNOG" id="KOG1579">
    <property type="taxonomic scope" value="Eukaryota"/>
</dbReference>
<evidence type="ECO:0000256" key="2">
    <source>
        <dbReference type="ARBA" id="ARBA00022679"/>
    </source>
</evidence>
<dbReference type="Gene3D" id="3.20.20.330">
    <property type="entry name" value="Homocysteine-binding-like domain"/>
    <property type="match status" value="1"/>
</dbReference>
<feature type="binding site" evidence="3">
    <location>
        <position position="330"/>
    </location>
    <ligand>
        <name>Zn(2+)</name>
        <dbReference type="ChEBI" id="CHEBI:29105"/>
    </ligand>
</feature>
<dbReference type="InterPro" id="IPR003726">
    <property type="entry name" value="HCY_dom"/>
</dbReference>
<evidence type="ECO:0000256" key="1">
    <source>
        <dbReference type="ARBA" id="ARBA00022603"/>
    </source>
</evidence>
<feature type="domain" description="Hcy-binding" evidence="4">
    <location>
        <begin position="1"/>
        <end position="344"/>
    </location>
</feature>
<gene>
    <name evidence="5" type="ORF">PDE_09672</name>
</gene>
<dbReference type="GO" id="GO:0008168">
    <property type="term" value="F:methyltransferase activity"/>
    <property type="evidence" value="ECO:0007669"/>
    <property type="project" value="UniProtKB-UniRule"/>
</dbReference>
<keyword evidence="1 3" id="KW-0489">Methyltransferase</keyword>
<keyword evidence="3" id="KW-0862">Zinc</keyword>
<dbReference type="HOGENOM" id="CLU_004914_3_2_1"/>
<evidence type="ECO:0000256" key="3">
    <source>
        <dbReference type="PROSITE-ProRule" id="PRU00333"/>
    </source>
</evidence>
<organism evidence="5 6">
    <name type="scientific">Penicillium oxalicum (strain 114-2 / CGMCC 5302)</name>
    <name type="common">Penicillium decumbens</name>
    <dbReference type="NCBI Taxonomy" id="933388"/>
    <lineage>
        <taxon>Eukaryota</taxon>
        <taxon>Fungi</taxon>
        <taxon>Dikarya</taxon>
        <taxon>Ascomycota</taxon>
        <taxon>Pezizomycotina</taxon>
        <taxon>Eurotiomycetes</taxon>
        <taxon>Eurotiomycetidae</taxon>
        <taxon>Eurotiales</taxon>
        <taxon>Aspergillaceae</taxon>
        <taxon>Penicillium</taxon>
    </lineage>
</organism>
<reference evidence="5 6" key="1">
    <citation type="journal article" date="2013" name="PLoS ONE">
        <title>Genomic and secretomic analyses reveal unique features of the lignocellulolytic enzyme system of Penicillium decumbens.</title>
        <authorList>
            <person name="Liu G."/>
            <person name="Zhang L."/>
            <person name="Wei X."/>
            <person name="Zou G."/>
            <person name="Qin Y."/>
            <person name="Ma L."/>
            <person name="Li J."/>
            <person name="Zheng H."/>
            <person name="Wang S."/>
            <person name="Wang C."/>
            <person name="Xun L."/>
            <person name="Zhao G.-P."/>
            <person name="Zhou Z."/>
            <person name="Qu Y."/>
        </authorList>
    </citation>
    <scope>NUCLEOTIDE SEQUENCE [LARGE SCALE GENOMIC DNA]</scope>
    <source>
        <strain evidence="6">114-2 / CGMCC 5302</strain>
    </source>
</reference>
<dbReference type="STRING" id="933388.S8B712"/>
<feature type="binding site" evidence="3">
    <location>
        <position position="236"/>
    </location>
    <ligand>
        <name>Zn(2+)</name>
        <dbReference type="ChEBI" id="CHEBI:29105"/>
    </ligand>
</feature>
<dbReference type="PhylomeDB" id="S8B712"/>
<dbReference type="PANTHER" id="PTHR11103:SF10">
    <property type="entry name" value="HOMOCYSTEINE S-METHYLTRANSFERASE 1-RELATED"/>
    <property type="match status" value="1"/>
</dbReference>
<dbReference type="SUPFAM" id="SSF82282">
    <property type="entry name" value="Homocysteine S-methyltransferase"/>
    <property type="match status" value="1"/>
</dbReference>
<keyword evidence="6" id="KW-1185">Reference proteome</keyword>
<dbReference type="OrthoDB" id="261426at2759"/>